<reference evidence="1 2" key="1">
    <citation type="submission" date="2023-03" db="EMBL/GenBank/DDBJ databases">
        <title>Genome sequence of Lichtheimia ornata CBS 291.66.</title>
        <authorList>
            <person name="Mohabir J.T."/>
            <person name="Shea T.P."/>
            <person name="Kurbessoian T."/>
            <person name="Berby B."/>
            <person name="Fontaine J."/>
            <person name="Livny J."/>
            <person name="Gnirke A."/>
            <person name="Stajich J.E."/>
            <person name="Cuomo C.A."/>
        </authorList>
    </citation>
    <scope>NUCLEOTIDE SEQUENCE [LARGE SCALE GENOMIC DNA]</scope>
    <source>
        <strain evidence="1">CBS 291.66</strain>
    </source>
</reference>
<protein>
    <submittedName>
        <fullName evidence="1">Uncharacterized protein</fullName>
    </submittedName>
</protein>
<evidence type="ECO:0000313" key="1">
    <source>
        <dbReference type="EMBL" id="KAJ8663144.1"/>
    </source>
</evidence>
<dbReference type="AlphaFoldDB" id="A0AAD7Y3J2"/>
<gene>
    <name evidence="1" type="ORF">O0I10_001321</name>
</gene>
<sequence length="87" mass="10158">MHEKHLTSSILFSKHSGNSLDEVDIVIRQCQSPENTYSNNSNTKPMMRTSATTAVDSLRRHWYSDFCSECGVDVFRFCHEHWCKNFQ</sequence>
<dbReference type="Proteomes" id="UP001234581">
    <property type="component" value="Unassembled WGS sequence"/>
</dbReference>
<dbReference type="EMBL" id="JARTCD010000003">
    <property type="protein sequence ID" value="KAJ8663144.1"/>
    <property type="molecule type" value="Genomic_DNA"/>
</dbReference>
<keyword evidence="2" id="KW-1185">Reference proteome</keyword>
<accession>A0AAD7Y3J2</accession>
<comment type="caution">
    <text evidence="1">The sequence shown here is derived from an EMBL/GenBank/DDBJ whole genome shotgun (WGS) entry which is preliminary data.</text>
</comment>
<proteinExistence type="predicted"/>
<organism evidence="1 2">
    <name type="scientific">Lichtheimia ornata</name>
    <dbReference type="NCBI Taxonomy" id="688661"/>
    <lineage>
        <taxon>Eukaryota</taxon>
        <taxon>Fungi</taxon>
        <taxon>Fungi incertae sedis</taxon>
        <taxon>Mucoromycota</taxon>
        <taxon>Mucoromycotina</taxon>
        <taxon>Mucoromycetes</taxon>
        <taxon>Mucorales</taxon>
        <taxon>Lichtheimiaceae</taxon>
        <taxon>Lichtheimia</taxon>
    </lineage>
</organism>
<dbReference type="GeneID" id="83208739"/>
<evidence type="ECO:0000313" key="2">
    <source>
        <dbReference type="Proteomes" id="UP001234581"/>
    </source>
</evidence>
<dbReference type="RefSeq" id="XP_058348056.1">
    <property type="nucleotide sequence ID" value="XM_058481418.1"/>
</dbReference>
<name>A0AAD7Y3J2_9FUNG</name>